<feature type="transmembrane region" description="Helical" evidence="2">
    <location>
        <begin position="75"/>
        <end position="95"/>
    </location>
</feature>
<accession>A0A7Z9D629</accession>
<proteinExistence type="predicted"/>
<feature type="transmembrane region" description="Helical" evidence="2">
    <location>
        <begin position="45"/>
        <end position="69"/>
    </location>
</feature>
<keyword evidence="2" id="KW-0812">Transmembrane</keyword>
<reference evidence="3 4" key="1">
    <citation type="submission" date="2018-12" db="EMBL/GenBank/DDBJ databases">
        <authorList>
            <consortium name="Pathogen Informatics"/>
        </authorList>
    </citation>
    <scope>NUCLEOTIDE SEQUENCE [LARGE SCALE GENOMIC DNA]</scope>
    <source>
        <strain evidence="3 4">NCTC10207</strain>
    </source>
</reference>
<feature type="region of interest" description="Disordered" evidence="1">
    <location>
        <begin position="186"/>
        <end position="222"/>
    </location>
</feature>
<evidence type="ECO:0000256" key="1">
    <source>
        <dbReference type="SAM" id="MobiDB-lite"/>
    </source>
</evidence>
<organism evidence="3 4">
    <name type="scientific">Rothia aeria</name>
    <dbReference type="NCBI Taxonomy" id="172042"/>
    <lineage>
        <taxon>Bacteria</taxon>
        <taxon>Bacillati</taxon>
        <taxon>Actinomycetota</taxon>
        <taxon>Actinomycetes</taxon>
        <taxon>Micrococcales</taxon>
        <taxon>Micrococcaceae</taxon>
        <taxon>Rothia</taxon>
    </lineage>
</organism>
<gene>
    <name evidence="3" type="ORF">NCTC10207_00225</name>
</gene>
<feature type="region of interest" description="Disordered" evidence="1">
    <location>
        <begin position="1"/>
        <end position="23"/>
    </location>
</feature>
<dbReference type="Proteomes" id="UP000282386">
    <property type="component" value="Chromosome"/>
</dbReference>
<feature type="transmembrane region" description="Helical" evidence="2">
    <location>
        <begin position="140"/>
        <end position="163"/>
    </location>
</feature>
<protein>
    <submittedName>
        <fullName evidence="3">Uncharacterized protein</fullName>
    </submittedName>
</protein>
<dbReference type="EMBL" id="LR134479">
    <property type="protein sequence ID" value="VEI22158.1"/>
    <property type="molecule type" value="Genomic_DNA"/>
</dbReference>
<feature type="compositionally biased region" description="Polar residues" evidence="1">
    <location>
        <begin position="1"/>
        <end position="12"/>
    </location>
</feature>
<evidence type="ECO:0000256" key="2">
    <source>
        <dbReference type="SAM" id="Phobius"/>
    </source>
</evidence>
<keyword evidence="2" id="KW-1133">Transmembrane helix</keyword>
<name>A0A7Z9D629_9MICC</name>
<dbReference type="AlphaFoldDB" id="A0A7Z9D629"/>
<keyword evidence="2" id="KW-0472">Membrane</keyword>
<sequence>MSDQYGNFQGVPQTPAPAPYHKPPHGRLDQGYPAAAQKPRPGITVMLALAAILILVALRIVDFFLAASIDSLDASSWHSLLFTIFYIACGCQVYLGRRSGSIVQTILSALAIAVNLAYLPDAIKAKEAIDILAPEYSGRVTMVILLTIVSMVFSVIAIVLLWLPGTLQYYKETALYRQAQAGQAAPQFPVQGQPQQPMPPQQGYNQQYGQQHPNQPPQYPQQ</sequence>
<feature type="transmembrane region" description="Helical" evidence="2">
    <location>
        <begin position="102"/>
        <end position="120"/>
    </location>
</feature>
<evidence type="ECO:0000313" key="4">
    <source>
        <dbReference type="Proteomes" id="UP000282386"/>
    </source>
</evidence>
<feature type="compositionally biased region" description="Low complexity" evidence="1">
    <location>
        <begin position="186"/>
        <end position="213"/>
    </location>
</feature>
<dbReference type="RefSeq" id="WP_126499497.1">
    <property type="nucleotide sequence ID" value="NZ_LR134479.1"/>
</dbReference>
<evidence type="ECO:0000313" key="3">
    <source>
        <dbReference type="EMBL" id="VEI22158.1"/>
    </source>
</evidence>